<dbReference type="Pfam" id="PF00725">
    <property type="entry name" value="3HCDH"/>
    <property type="match status" value="2"/>
</dbReference>
<dbReference type="InterPro" id="IPR001753">
    <property type="entry name" value="Enoyl-CoA_hydra/iso"/>
</dbReference>
<feature type="domain" description="3-hydroxyacyl-CoA dehydrogenase C-terminal" evidence="8">
    <location>
        <begin position="359"/>
        <end position="407"/>
    </location>
</feature>
<keyword evidence="3" id="KW-0442">Lipid degradation</keyword>
<evidence type="ECO:0000256" key="6">
    <source>
        <dbReference type="ARBA" id="ARBA00023098"/>
    </source>
</evidence>
<accession>A0ABQ6P3B2</accession>
<dbReference type="InterPro" id="IPR008927">
    <property type="entry name" value="6-PGluconate_DH-like_C_sf"/>
</dbReference>
<dbReference type="InterPro" id="IPR006176">
    <property type="entry name" value="3-OHacyl-CoA_DH_NAD-bd"/>
</dbReference>
<comment type="catalytic activity">
    <reaction evidence="7">
        <text>a (3S)-3-hydroxyacyl-CoA + NAD(+) = a 3-oxoacyl-CoA + NADH + H(+)</text>
        <dbReference type="Rhea" id="RHEA:22432"/>
        <dbReference type="ChEBI" id="CHEBI:15378"/>
        <dbReference type="ChEBI" id="CHEBI:57318"/>
        <dbReference type="ChEBI" id="CHEBI:57540"/>
        <dbReference type="ChEBI" id="CHEBI:57945"/>
        <dbReference type="ChEBI" id="CHEBI:90726"/>
        <dbReference type="EC" id="1.1.1.35"/>
    </reaction>
</comment>
<feature type="domain" description="3-hydroxyacyl-CoA dehydrogenase NAD binding" evidence="9">
    <location>
        <begin position="21"/>
        <end position="204"/>
    </location>
</feature>
<dbReference type="Pfam" id="PF02737">
    <property type="entry name" value="3HCDH_N"/>
    <property type="match status" value="1"/>
</dbReference>
<dbReference type="SUPFAM" id="SSF52096">
    <property type="entry name" value="ClpP/crotonase"/>
    <property type="match status" value="1"/>
</dbReference>
<evidence type="ECO:0000256" key="1">
    <source>
        <dbReference type="ARBA" id="ARBA00005005"/>
    </source>
</evidence>
<evidence type="ECO:0000256" key="7">
    <source>
        <dbReference type="ARBA" id="ARBA00049556"/>
    </source>
</evidence>
<dbReference type="Gene3D" id="3.90.226.10">
    <property type="entry name" value="2-enoyl-CoA Hydratase, Chain A, domain 1"/>
    <property type="match status" value="1"/>
</dbReference>
<dbReference type="PANTHER" id="PTHR48075">
    <property type="entry name" value="3-HYDROXYACYL-COA DEHYDROGENASE FAMILY PROTEIN"/>
    <property type="match status" value="1"/>
</dbReference>
<evidence type="ECO:0000259" key="8">
    <source>
        <dbReference type="Pfam" id="PF00725"/>
    </source>
</evidence>
<evidence type="ECO:0000313" key="10">
    <source>
        <dbReference type="EMBL" id="GMM59747.1"/>
    </source>
</evidence>
<proteinExistence type="predicted"/>
<keyword evidence="11" id="KW-1185">Reference proteome</keyword>
<dbReference type="EMBL" id="BTFW01000001">
    <property type="protein sequence ID" value="GMM59747.1"/>
    <property type="molecule type" value="Genomic_DNA"/>
</dbReference>
<dbReference type="SUPFAM" id="SSF48179">
    <property type="entry name" value="6-phosphogluconate dehydrogenase C-terminal domain-like"/>
    <property type="match status" value="2"/>
</dbReference>
<organism evidence="10 11">
    <name type="scientific">Novosphingobium pituita</name>
    <dbReference type="NCBI Taxonomy" id="3056842"/>
    <lineage>
        <taxon>Bacteria</taxon>
        <taxon>Pseudomonadati</taxon>
        <taxon>Pseudomonadota</taxon>
        <taxon>Alphaproteobacteria</taxon>
        <taxon>Sphingomonadales</taxon>
        <taxon>Sphingomonadaceae</taxon>
        <taxon>Novosphingobium</taxon>
    </lineage>
</organism>
<dbReference type="InterPro" id="IPR036291">
    <property type="entry name" value="NAD(P)-bd_dom_sf"/>
</dbReference>
<keyword evidence="4" id="KW-0560">Oxidoreductase</keyword>
<dbReference type="RefSeq" id="WP_317973590.1">
    <property type="nucleotide sequence ID" value="NZ_BTFW01000001.1"/>
</dbReference>
<dbReference type="Gene3D" id="3.40.50.720">
    <property type="entry name" value="NAD(P)-binding Rossmann-like Domain"/>
    <property type="match status" value="1"/>
</dbReference>
<dbReference type="Proteomes" id="UP001187221">
    <property type="component" value="Unassembled WGS sequence"/>
</dbReference>
<keyword evidence="5" id="KW-0520">NAD</keyword>
<dbReference type="Pfam" id="PF00378">
    <property type="entry name" value="ECH_1"/>
    <property type="match status" value="1"/>
</dbReference>
<evidence type="ECO:0000256" key="2">
    <source>
        <dbReference type="ARBA" id="ARBA00022832"/>
    </source>
</evidence>
<gene>
    <name evidence="10" type="ORF">NUTIK01_05240</name>
</gene>
<evidence type="ECO:0000256" key="5">
    <source>
        <dbReference type="ARBA" id="ARBA00023027"/>
    </source>
</evidence>
<sequence length="786" mass="82806">MNGTSLSAGPSSGIRPSGIGKVCVIGAGTMGAGIAAQVANAGVPVLLLDVVRDPAKPNAVAQAALDRLLKAEPAAFMSKRAARLVEVGNIESDLTKVADCDWVIEAIVERLDLKHALYEKLEAVRRPGSAISSNTSTIPLGQLVEGRSEAFARDFLITHFFNPPRYMRLIEVVAGPQSNPALVEAVADFADRALGKTVVRAKDTPGFLANRVGTFWIQQAINAAIDLGLSVEEADAVVGKPMGVPKTGVFGLMDLVGIDLMPHLKASLTATLPADDPYRAIAIEQPLITRMIADGLIGRKGKGGFYRLNREAGKRKEAIDLSTGEYRAAAKPPSLPGAAFKDLRALVGLSGKLGAYAWAVLGPTLAYAAALVPQASDDIVAIDAAMKLGYNWKWGPFELIDKLGTAAFAQRLEAEGLPVPAIVTLAAGRPFYRVEGGKRQYLGLDGAYHDVVRADGVLLLEDVKLTAKPLLKTASAALWDVGDGVVALEFTGKMNALDAEVMKLIGMAIPLVAEKFKAMVIYNEGTHFSAGANLGLALFAMNIAAWGEIETLVSGGQKALKALKYAPFPVVGAPAGMALGGGCEVLLHCDAIQAHAESYIGLVECGVGLVPGWGGNGEMLDRWLKNPALPRGPMPAVAKVFETVSTATVSKSAAQAIEHGFLRPTDKVTMNRERLLADAKARALAMVEGYAPPEPPTFRLPGEGGRAALAMAVEGFRARGLATPHDVVVSGALARILTGGEADLVDTVTEDDLLALERAEFQALVRHPATQARIEHMLKTGKPLRN</sequence>
<reference evidence="10 11" key="1">
    <citation type="submission" date="2023-06" db="EMBL/GenBank/DDBJ databases">
        <title>Draft genome sequence of Novosphingobium sp. strain IK01.</title>
        <authorList>
            <person name="Hatamoto M."/>
            <person name="Ikarashi T."/>
            <person name="Yamaguchi T."/>
        </authorList>
    </citation>
    <scope>NUCLEOTIDE SEQUENCE [LARGE SCALE GENOMIC DNA]</scope>
    <source>
        <strain evidence="10 11">IK01</strain>
    </source>
</reference>
<name>A0ABQ6P3B2_9SPHN</name>
<dbReference type="Gene3D" id="1.10.1040.50">
    <property type="match status" value="1"/>
</dbReference>
<evidence type="ECO:0000313" key="11">
    <source>
        <dbReference type="Proteomes" id="UP001187221"/>
    </source>
</evidence>
<dbReference type="PANTHER" id="PTHR48075:SF7">
    <property type="entry name" value="3-HYDROXYACYL-COA DEHYDROGENASE-RELATED"/>
    <property type="match status" value="1"/>
</dbReference>
<comment type="pathway">
    <text evidence="1">Lipid metabolism; fatty acid beta-oxidation.</text>
</comment>
<dbReference type="InterPro" id="IPR006108">
    <property type="entry name" value="3HC_DH_C"/>
</dbReference>
<protein>
    <submittedName>
        <fullName evidence="10">3-hydroxyacyl-CoA dehydrogenase/enoyl-CoA hydratase family protein</fullName>
    </submittedName>
</protein>
<feature type="domain" description="3-hydroxyacyl-CoA dehydrogenase C-terminal" evidence="8">
    <location>
        <begin position="206"/>
        <end position="307"/>
    </location>
</feature>
<evidence type="ECO:0000259" key="9">
    <source>
        <dbReference type="Pfam" id="PF02737"/>
    </source>
</evidence>
<dbReference type="InterPro" id="IPR029045">
    <property type="entry name" value="ClpP/crotonase-like_dom_sf"/>
</dbReference>
<comment type="caution">
    <text evidence="10">The sequence shown here is derived from an EMBL/GenBank/DDBJ whole genome shotgun (WGS) entry which is preliminary data.</text>
</comment>
<keyword evidence="6" id="KW-0443">Lipid metabolism</keyword>
<evidence type="ECO:0000256" key="4">
    <source>
        <dbReference type="ARBA" id="ARBA00023002"/>
    </source>
</evidence>
<dbReference type="CDD" id="cd06558">
    <property type="entry name" value="crotonase-like"/>
    <property type="match status" value="1"/>
</dbReference>
<keyword evidence="2" id="KW-0276">Fatty acid metabolism</keyword>
<dbReference type="SUPFAM" id="SSF51735">
    <property type="entry name" value="NAD(P)-binding Rossmann-fold domains"/>
    <property type="match status" value="1"/>
</dbReference>
<evidence type="ECO:0000256" key="3">
    <source>
        <dbReference type="ARBA" id="ARBA00022963"/>
    </source>
</evidence>